<dbReference type="Proteomes" id="UP000274327">
    <property type="component" value="Unassembled WGS sequence"/>
</dbReference>
<reference evidence="3 4" key="1">
    <citation type="submission" date="2018-07" db="EMBL/GenBank/DDBJ databases">
        <title>Brachybacteriurn paraconglorneratum KCTC 9916.</title>
        <authorList>
            <person name="Li Y."/>
        </authorList>
    </citation>
    <scope>NUCLEOTIDE SEQUENCE [LARGE SCALE GENOMIC DNA]</scope>
    <source>
        <strain evidence="3 4">KCTC 9916</strain>
    </source>
</reference>
<dbReference type="InterPro" id="IPR050834">
    <property type="entry name" value="Glycosyltransf_2"/>
</dbReference>
<dbReference type="GeneID" id="78121658"/>
<dbReference type="PANTHER" id="PTHR43685">
    <property type="entry name" value="GLYCOSYLTRANSFERASE"/>
    <property type="match status" value="1"/>
</dbReference>
<evidence type="ECO:0000313" key="3">
    <source>
        <dbReference type="EMBL" id="RRR17923.1"/>
    </source>
</evidence>
<dbReference type="PANTHER" id="PTHR43685:SF2">
    <property type="entry name" value="GLYCOSYLTRANSFERASE 2-LIKE DOMAIN-CONTAINING PROTEIN"/>
    <property type="match status" value="1"/>
</dbReference>
<protein>
    <recommendedName>
        <fullName evidence="2">Glycosyltransferase 2-like domain-containing protein</fullName>
    </recommendedName>
</protein>
<name>A0A426SIC2_9MICO</name>
<dbReference type="SUPFAM" id="SSF53448">
    <property type="entry name" value="Nucleotide-diphospho-sugar transferases"/>
    <property type="match status" value="1"/>
</dbReference>
<evidence type="ECO:0000256" key="1">
    <source>
        <dbReference type="SAM" id="MobiDB-lite"/>
    </source>
</evidence>
<dbReference type="Pfam" id="PF00535">
    <property type="entry name" value="Glycos_transf_2"/>
    <property type="match status" value="1"/>
</dbReference>
<dbReference type="InterPro" id="IPR001173">
    <property type="entry name" value="Glyco_trans_2-like"/>
</dbReference>
<sequence length="296" mass="32934">MSLTDPHPETRRQGEEQPVPELSVSVVIPHFNSTDTIGRALASIAAQTLLPLEVVVVDDCSAPEEREMLRGLEEETFPFRVRVLEQERNQGPAAARNRGWEAAHGEWIAFLDSDDSWHPRRLELQARALTPATLMASTHSLVLSEDDPSPAPLPARVPAPVRLGMGHHIVSNPHTTSSVLLRRDLPVRFTPGRFYAEDYELWIRVAALGDVLSVPVPLAYFHKDPFGTSGLSSRIWKMIAGEQRTFVLLRRDGVLSLPQFLAAEVIMVARIARRLALRAVRDLPGRLAGPRRPRSS</sequence>
<dbReference type="InterPro" id="IPR029044">
    <property type="entry name" value="Nucleotide-diphossugar_trans"/>
</dbReference>
<dbReference type="EMBL" id="QOCI01000009">
    <property type="protein sequence ID" value="RRR17923.1"/>
    <property type="molecule type" value="Genomic_DNA"/>
</dbReference>
<dbReference type="Gene3D" id="3.90.550.10">
    <property type="entry name" value="Spore Coat Polysaccharide Biosynthesis Protein SpsA, Chain A"/>
    <property type="match status" value="1"/>
</dbReference>
<dbReference type="AlphaFoldDB" id="A0A426SIC2"/>
<keyword evidence="4" id="KW-1185">Reference proteome</keyword>
<gene>
    <name evidence="3" type="ORF">DS079_11575</name>
</gene>
<feature type="domain" description="Glycosyltransferase 2-like" evidence="2">
    <location>
        <begin position="25"/>
        <end position="129"/>
    </location>
</feature>
<comment type="caution">
    <text evidence="3">The sequence shown here is derived from an EMBL/GenBank/DDBJ whole genome shotgun (WGS) entry which is preliminary data.</text>
</comment>
<dbReference type="CDD" id="cd00761">
    <property type="entry name" value="Glyco_tranf_GTA_type"/>
    <property type="match status" value="1"/>
</dbReference>
<organism evidence="3 4">
    <name type="scientific">Brachybacterium paraconglomeratum</name>
    <dbReference type="NCBI Taxonomy" id="173362"/>
    <lineage>
        <taxon>Bacteria</taxon>
        <taxon>Bacillati</taxon>
        <taxon>Actinomycetota</taxon>
        <taxon>Actinomycetes</taxon>
        <taxon>Micrococcales</taxon>
        <taxon>Dermabacteraceae</taxon>
        <taxon>Brachybacterium</taxon>
    </lineage>
</organism>
<dbReference type="RefSeq" id="WP_126987886.1">
    <property type="nucleotide sequence ID" value="NZ_ML133857.1"/>
</dbReference>
<evidence type="ECO:0000313" key="4">
    <source>
        <dbReference type="Proteomes" id="UP000274327"/>
    </source>
</evidence>
<accession>A0A426SIC2</accession>
<evidence type="ECO:0000259" key="2">
    <source>
        <dbReference type="Pfam" id="PF00535"/>
    </source>
</evidence>
<feature type="compositionally biased region" description="Basic and acidic residues" evidence="1">
    <location>
        <begin position="1"/>
        <end position="15"/>
    </location>
</feature>
<proteinExistence type="predicted"/>
<feature type="region of interest" description="Disordered" evidence="1">
    <location>
        <begin position="1"/>
        <end position="21"/>
    </location>
</feature>